<sequence length="188" mass="20994">MGQRKRIYMSKQNLTLHTNPKGMLALRMPSTADGSEVWKLVSECPPLDQNSMYMNVVQCDHFAQTCVIAERDGQILGWVSGHIPPDSPDTVFVWQVAVHDDARGLGLGKRMLKALLERPACTKVTKLETTITKSNAASWGLFKSFARDMGGELTDAPHYEREEHLDGQHATEHLVTISLPRKKLRSVA</sequence>
<reference evidence="10 11" key="1">
    <citation type="submission" date="2019-06" db="EMBL/GenBank/DDBJ databases">
        <title>Genomic Encyclopedia of Archaeal and Bacterial Type Strains, Phase II (KMG-II): from individual species to whole genera.</title>
        <authorList>
            <person name="Goeker M."/>
        </authorList>
    </citation>
    <scope>NUCLEOTIDE SEQUENCE [LARGE SCALE GENOMIC DNA]</scope>
    <source>
        <strain evidence="10 11">DSM 18423</strain>
    </source>
</reference>
<keyword evidence="6 8" id="KW-0012">Acyltransferase</keyword>
<dbReference type="EC" id="2.3.1.178" evidence="3 8"/>
<evidence type="ECO:0000259" key="9">
    <source>
        <dbReference type="PROSITE" id="PS51186"/>
    </source>
</evidence>
<evidence type="ECO:0000256" key="1">
    <source>
        <dbReference type="ARBA" id="ARBA00004978"/>
    </source>
</evidence>
<proteinExistence type="inferred from homology"/>
<accession>A0A543KDM3</accession>
<comment type="caution">
    <text evidence="10">The sequence shown here is derived from an EMBL/GenBank/DDBJ whole genome shotgun (WGS) entry which is preliminary data.</text>
</comment>
<comment type="catalytic activity">
    <reaction evidence="7 8">
        <text>L-2,4-diaminobutanoate + acetyl-CoA = (2S)-4-acetamido-2-aminobutanoate + CoA + H(+)</text>
        <dbReference type="Rhea" id="RHEA:16901"/>
        <dbReference type="ChEBI" id="CHEBI:15378"/>
        <dbReference type="ChEBI" id="CHEBI:57287"/>
        <dbReference type="ChEBI" id="CHEBI:57288"/>
        <dbReference type="ChEBI" id="CHEBI:58761"/>
        <dbReference type="ChEBI" id="CHEBI:58929"/>
        <dbReference type="EC" id="2.3.1.178"/>
    </reaction>
</comment>
<dbReference type="Gene3D" id="3.40.630.30">
    <property type="match status" value="1"/>
</dbReference>
<evidence type="ECO:0000256" key="5">
    <source>
        <dbReference type="ARBA" id="ARBA00022679"/>
    </source>
</evidence>
<dbReference type="Proteomes" id="UP000320582">
    <property type="component" value="Unassembled WGS sequence"/>
</dbReference>
<comment type="pathway">
    <text evidence="1 8">Amine and polyamine biosynthesis; ectoine biosynthesis; L-ectoine from L-aspartate 4-semialdehyde: step 2/3.</text>
</comment>
<dbReference type="PANTHER" id="PTHR43072:SF23">
    <property type="entry name" value="UPF0039 PROTEIN C11D3.02C"/>
    <property type="match status" value="1"/>
</dbReference>
<organism evidence="10 11">
    <name type="scientific">Roseinatronobacter monicus</name>
    <dbReference type="NCBI Taxonomy" id="393481"/>
    <lineage>
        <taxon>Bacteria</taxon>
        <taxon>Pseudomonadati</taxon>
        <taxon>Pseudomonadota</taxon>
        <taxon>Alphaproteobacteria</taxon>
        <taxon>Rhodobacterales</taxon>
        <taxon>Paracoccaceae</taxon>
        <taxon>Roseinatronobacter</taxon>
    </lineage>
</organism>
<evidence type="ECO:0000256" key="7">
    <source>
        <dbReference type="ARBA" id="ARBA00048924"/>
    </source>
</evidence>
<dbReference type="AlphaFoldDB" id="A0A543KDM3"/>
<comment type="function">
    <text evidence="8">Catalyzes the acetylation of L-2,4-diaminobutyrate (DABA) to gamma-N-acetyl-alpha,gamma-diaminobutyric acid (ADABA) with acetyl coenzyme A.</text>
</comment>
<dbReference type="PROSITE" id="PS51186">
    <property type="entry name" value="GNAT"/>
    <property type="match status" value="1"/>
</dbReference>
<dbReference type="InterPro" id="IPR016181">
    <property type="entry name" value="Acyl_CoA_acyltransferase"/>
</dbReference>
<evidence type="ECO:0000256" key="3">
    <source>
        <dbReference type="ARBA" id="ARBA00012355"/>
    </source>
</evidence>
<evidence type="ECO:0000313" key="11">
    <source>
        <dbReference type="Proteomes" id="UP000320582"/>
    </source>
</evidence>
<evidence type="ECO:0000256" key="8">
    <source>
        <dbReference type="RuleBase" id="RU365045"/>
    </source>
</evidence>
<dbReference type="GO" id="GO:0033816">
    <property type="term" value="F:diaminobutyrate acetyltransferase activity"/>
    <property type="evidence" value="ECO:0007669"/>
    <property type="project" value="UniProtKB-EC"/>
</dbReference>
<dbReference type="SUPFAM" id="SSF55729">
    <property type="entry name" value="Acyl-CoA N-acyltransferases (Nat)"/>
    <property type="match status" value="1"/>
</dbReference>
<comment type="similarity">
    <text evidence="2 8">Belongs to the acetyltransferase family. EctA subfamily.</text>
</comment>
<gene>
    <name evidence="8" type="primary">ectA</name>
    <name evidence="10" type="ORF">BD293_1752</name>
</gene>
<dbReference type="Pfam" id="PF00583">
    <property type="entry name" value="Acetyltransf_1"/>
    <property type="match status" value="1"/>
</dbReference>
<evidence type="ECO:0000256" key="4">
    <source>
        <dbReference type="ARBA" id="ARBA00017935"/>
    </source>
</evidence>
<name>A0A543KDM3_9RHOB</name>
<dbReference type="InterPro" id="IPR000182">
    <property type="entry name" value="GNAT_dom"/>
</dbReference>
<feature type="domain" description="N-acetyltransferase" evidence="9">
    <location>
        <begin position="24"/>
        <end position="178"/>
    </location>
</feature>
<dbReference type="CDD" id="cd04301">
    <property type="entry name" value="NAT_SF"/>
    <property type="match status" value="1"/>
</dbReference>
<keyword evidence="5 8" id="KW-0808">Transferase</keyword>
<keyword evidence="11" id="KW-1185">Reference proteome</keyword>
<evidence type="ECO:0000256" key="2">
    <source>
        <dbReference type="ARBA" id="ARBA00010712"/>
    </source>
</evidence>
<dbReference type="PANTHER" id="PTHR43072">
    <property type="entry name" value="N-ACETYLTRANSFERASE"/>
    <property type="match status" value="1"/>
</dbReference>
<protein>
    <recommendedName>
        <fullName evidence="4 8">L-2,4-diaminobutyric acid acetyltransferase</fullName>
        <shortName evidence="8">DABA acetyltransferase</shortName>
        <ecNumber evidence="3 8">2.3.1.178</ecNumber>
    </recommendedName>
</protein>
<dbReference type="InterPro" id="IPR012772">
    <property type="entry name" value="Ectoine_EctA"/>
</dbReference>
<dbReference type="GO" id="GO:0019491">
    <property type="term" value="P:ectoine biosynthetic process"/>
    <property type="evidence" value="ECO:0007669"/>
    <property type="project" value="UniProtKB-UniPathway"/>
</dbReference>
<evidence type="ECO:0000256" key="6">
    <source>
        <dbReference type="ARBA" id="ARBA00023315"/>
    </source>
</evidence>
<dbReference type="EMBL" id="VFPT01000001">
    <property type="protein sequence ID" value="TQM93127.1"/>
    <property type="molecule type" value="Genomic_DNA"/>
</dbReference>
<dbReference type="UniPathway" id="UPA00067">
    <property type="reaction ID" value="UER00122"/>
</dbReference>
<evidence type="ECO:0000313" key="10">
    <source>
        <dbReference type="EMBL" id="TQM93127.1"/>
    </source>
</evidence>
<dbReference type="NCBIfam" id="TIGR02406">
    <property type="entry name" value="ectoine_EctA"/>
    <property type="match status" value="1"/>
</dbReference>